<evidence type="ECO:0000256" key="1">
    <source>
        <dbReference type="ARBA" id="ARBA00004141"/>
    </source>
</evidence>
<dbReference type="PANTHER" id="PTHR37422:SF21">
    <property type="entry name" value="EXOQ-LIKE PROTEIN"/>
    <property type="match status" value="1"/>
</dbReference>
<reference evidence="7 8" key="1">
    <citation type="submission" date="2017-10" db="EMBL/GenBank/DDBJ databases">
        <title>Genome sequence of Caulobacter mirabilis FWC38.</title>
        <authorList>
            <person name="Fiebig A."/>
            <person name="Crosson S."/>
        </authorList>
    </citation>
    <scope>NUCLEOTIDE SEQUENCE [LARGE SCALE GENOMIC DNA]</scope>
    <source>
        <strain evidence="7 8">FWC 38</strain>
    </source>
</reference>
<gene>
    <name evidence="7" type="ORF">CSW64_13140</name>
</gene>
<comment type="subcellular location">
    <subcellularLocation>
        <location evidence="1">Membrane</location>
        <topology evidence="1">Multi-pass membrane protein</topology>
    </subcellularLocation>
</comment>
<feature type="transmembrane region" description="Helical" evidence="5">
    <location>
        <begin position="106"/>
        <end position="124"/>
    </location>
</feature>
<dbReference type="PANTHER" id="PTHR37422">
    <property type="entry name" value="TEICHURONIC ACID BIOSYNTHESIS PROTEIN TUAE"/>
    <property type="match status" value="1"/>
</dbReference>
<feature type="transmembrane region" description="Helical" evidence="5">
    <location>
        <begin position="364"/>
        <end position="385"/>
    </location>
</feature>
<name>A0A2D2AZ52_9CAUL</name>
<proteinExistence type="predicted"/>
<organism evidence="7 8">
    <name type="scientific">Caulobacter mirabilis</name>
    <dbReference type="NCBI Taxonomy" id="69666"/>
    <lineage>
        <taxon>Bacteria</taxon>
        <taxon>Pseudomonadati</taxon>
        <taxon>Pseudomonadota</taxon>
        <taxon>Alphaproteobacteria</taxon>
        <taxon>Caulobacterales</taxon>
        <taxon>Caulobacteraceae</taxon>
        <taxon>Caulobacter</taxon>
    </lineage>
</organism>
<feature type="transmembrane region" description="Helical" evidence="5">
    <location>
        <begin position="76"/>
        <end position="94"/>
    </location>
</feature>
<feature type="transmembrane region" description="Helical" evidence="5">
    <location>
        <begin position="198"/>
        <end position="215"/>
    </location>
</feature>
<feature type="transmembrane region" description="Helical" evidence="5">
    <location>
        <begin position="35"/>
        <end position="53"/>
    </location>
</feature>
<evidence type="ECO:0000256" key="4">
    <source>
        <dbReference type="ARBA" id="ARBA00023136"/>
    </source>
</evidence>
<keyword evidence="8" id="KW-1185">Reference proteome</keyword>
<dbReference type="KEGG" id="cmb:CSW64_13140"/>
<dbReference type="EMBL" id="CP024201">
    <property type="protein sequence ID" value="ATQ43296.1"/>
    <property type="molecule type" value="Genomic_DNA"/>
</dbReference>
<dbReference type="OrthoDB" id="4391260at2"/>
<dbReference type="InterPro" id="IPR007016">
    <property type="entry name" value="O-antigen_ligase-rel_domated"/>
</dbReference>
<feature type="transmembrane region" description="Helical" evidence="5">
    <location>
        <begin position="430"/>
        <end position="448"/>
    </location>
</feature>
<dbReference type="InterPro" id="IPR051533">
    <property type="entry name" value="WaaL-like"/>
</dbReference>
<feature type="transmembrane region" description="Helical" evidence="5">
    <location>
        <begin position="130"/>
        <end position="150"/>
    </location>
</feature>
<dbReference type="RefSeq" id="WP_099622547.1">
    <property type="nucleotide sequence ID" value="NZ_CP024201.1"/>
</dbReference>
<feature type="domain" description="O-antigen ligase-related" evidence="6">
    <location>
        <begin position="228"/>
        <end position="379"/>
    </location>
</feature>
<feature type="transmembrane region" description="Helical" evidence="5">
    <location>
        <begin position="157"/>
        <end position="178"/>
    </location>
</feature>
<accession>A0A2D2AZ52</accession>
<feature type="transmembrane region" description="Helical" evidence="5">
    <location>
        <begin position="245"/>
        <end position="262"/>
    </location>
</feature>
<evidence type="ECO:0000256" key="3">
    <source>
        <dbReference type="ARBA" id="ARBA00022989"/>
    </source>
</evidence>
<keyword evidence="4 5" id="KW-0472">Membrane</keyword>
<sequence>MSDGPAASRAALATETWRAIRADQRAARETLTDRWIVLAAGTLLVLMLLYVLIGNKPYVHEVALDPLTGATEMSPINRYIWLALGALSVPLLWLRRGDLIVAFRQLWPLLLLLAWFALTTRWALDPAASSRRLLLYGVNVAICVAVAVGLRDMRRAHMAMAIACAIVVAIDMASWIIIPGRSMTPLGLAAIHSHKNTLGAVMLLAGFVCGTYAWGQAHWRGRLFWWAVTVCAIALLIASRSKTSLGIFFALAAFTPAFVLVLRRRPIEIVGVAALIGFGITLLLFGWLGYAYAVGMDPIDPVRGVTFTQRTDVWAFVYQQAAQHPVGGVGFGSLWDVNPQVQPSLQTDYWFARPDAFTNEAHNGYLDIAATTGLVGLAGALFLLGRWMLRGVLLLRAEAIAVPTDRAGLAAAMALGIFPLLMFGHNWMESSYWTANSIFGTIILAVGIQMDLTWARRSAGAA</sequence>
<evidence type="ECO:0000259" key="6">
    <source>
        <dbReference type="Pfam" id="PF04932"/>
    </source>
</evidence>
<dbReference type="Pfam" id="PF04932">
    <property type="entry name" value="Wzy_C"/>
    <property type="match status" value="1"/>
</dbReference>
<dbReference type="GO" id="GO:0016020">
    <property type="term" value="C:membrane"/>
    <property type="evidence" value="ECO:0007669"/>
    <property type="project" value="UniProtKB-SubCell"/>
</dbReference>
<evidence type="ECO:0000313" key="7">
    <source>
        <dbReference type="EMBL" id="ATQ43296.1"/>
    </source>
</evidence>
<evidence type="ECO:0000313" key="8">
    <source>
        <dbReference type="Proteomes" id="UP000228945"/>
    </source>
</evidence>
<dbReference type="Proteomes" id="UP000228945">
    <property type="component" value="Chromosome"/>
</dbReference>
<protein>
    <recommendedName>
        <fullName evidence="6">O-antigen ligase-related domain-containing protein</fullName>
    </recommendedName>
</protein>
<evidence type="ECO:0000256" key="5">
    <source>
        <dbReference type="SAM" id="Phobius"/>
    </source>
</evidence>
<feature type="transmembrane region" description="Helical" evidence="5">
    <location>
        <begin position="406"/>
        <end position="424"/>
    </location>
</feature>
<dbReference type="AlphaFoldDB" id="A0A2D2AZ52"/>
<keyword evidence="2 5" id="KW-0812">Transmembrane</keyword>
<feature type="transmembrane region" description="Helical" evidence="5">
    <location>
        <begin position="222"/>
        <end position="239"/>
    </location>
</feature>
<evidence type="ECO:0000256" key="2">
    <source>
        <dbReference type="ARBA" id="ARBA00022692"/>
    </source>
</evidence>
<feature type="transmembrane region" description="Helical" evidence="5">
    <location>
        <begin position="269"/>
        <end position="293"/>
    </location>
</feature>
<keyword evidence="3 5" id="KW-1133">Transmembrane helix</keyword>